<dbReference type="EMBL" id="CCBN010000024">
    <property type="protein sequence ID" value="CDO57656.1"/>
    <property type="molecule type" value="Genomic_DNA"/>
</dbReference>
<evidence type="ECO:0000313" key="9">
    <source>
        <dbReference type="Proteomes" id="UP000242525"/>
    </source>
</evidence>
<dbReference type="InterPro" id="IPR036910">
    <property type="entry name" value="HMG_box_dom_sf"/>
</dbReference>
<dbReference type="SUPFAM" id="SSF47095">
    <property type="entry name" value="HMG-box"/>
    <property type="match status" value="1"/>
</dbReference>
<dbReference type="Pfam" id="PF24245">
    <property type="entry name" value="INO80F"/>
    <property type="match status" value="1"/>
</dbReference>
<dbReference type="SMART" id="SM00398">
    <property type="entry name" value="HMG"/>
    <property type="match status" value="1"/>
</dbReference>
<dbReference type="Proteomes" id="UP000750522">
    <property type="component" value="Unassembled WGS sequence"/>
</dbReference>
<feature type="region of interest" description="Disordered" evidence="5">
    <location>
        <begin position="79"/>
        <end position="146"/>
    </location>
</feature>
<keyword evidence="2 4" id="KW-0238">DNA-binding</keyword>
<dbReference type="InterPro" id="IPR050342">
    <property type="entry name" value="HMGB"/>
</dbReference>
<evidence type="ECO:0000256" key="2">
    <source>
        <dbReference type="ARBA" id="ARBA00023125"/>
    </source>
</evidence>
<dbReference type="STRING" id="1173061.A0A0J9XKN2"/>
<keyword evidence="3 4" id="KW-0539">Nucleus</keyword>
<dbReference type="Gene3D" id="1.10.30.10">
    <property type="entry name" value="High mobility group box domain"/>
    <property type="match status" value="1"/>
</dbReference>
<gene>
    <name evidence="7" type="ORF">BN980_GECA24s00197g</name>
    <name evidence="8" type="ORF">DV451_003122</name>
</gene>
<dbReference type="InterPro" id="IPR009071">
    <property type="entry name" value="HMG_box_dom"/>
</dbReference>
<comment type="caution">
    <text evidence="7">The sequence shown here is derived from an EMBL/GenBank/DDBJ whole genome shotgun (WGS) entry which is preliminary data.</text>
</comment>
<dbReference type="AlphaFoldDB" id="A0A0J9XKN2"/>
<evidence type="ECO:0000313" key="7">
    <source>
        <dbReference type="EMBL" id="CDO57656.1"/>
    </source>
</evidence>
<evidence type="ECO:0000256" key="3">
    <source>
        <dbReference type="ARBA" id="ARBA00023242"/>
    </source>
</evidence>
<dbReference type="PANTHER" id="PTHR48112">
    <property type="entry name" value="HIGH MOBILITY GROUP PROTEIN DSP1"/>
    <property type="match status" value="1"/>
</dbReference>
<feature type="DNA-binding region" description="HMG box" evidence="4">
    <location>
        <begin position="142"/>
        <end position="213"/>
    </location>
</feature>
<reference evidence="8" key="2">
    <citation type="journal article" date="2020" name="Front. Microbiol.">
        <title>Phenotypic and Genetic Characterization of the Cheese Ripening Yeast Geotrichum candidum.</title>
        <authorList>
            <person name="Perkins V."/>
            <person name="Vignola S."/>
            <person name="Lessard M.H."/>
            <person name="Plante P.L."/>
            <person name="Corbeil J."/>
            <person name="Dugat-Bony E."/>
            <person name="Frenette M."/>
            <person name="Labrie S."/>
        </authorList>
    </citation>
    <scope>NUCLEOTIDE SEQUENCE</scope>
    <source>
        <strain evidence="8">LMA-70</strain>
    </source>
</reference>
<dbReference type="GO" id="GO:0003677">
    <property type="term" value="F:DNA binding"/>
    <property type="evidence" value="ECO:0007669"/>
    <property type="project" value="UniProtKB-UniRule"/>
</dbReference>
<evidence type="ECO:0000256" key="4">
    <source>
        <dbReference type="PROSITE-ProRule" id="PRU00267"/>
    </source>
</evidence>
<evidence type="ECO:0000313" key="8">
    <source>
        <dbReference type="EMBL" id="KAF5099091.1"/>
    </source>
</evidence>
<name>A0A0J9XKN2_GEOCN</name>
<dbReference type="EMBL" id="QQZK01000064">
    <property type="protein sequence ID" value="KAF5099091.1"/>
    <property type="molecule type" value="Genomic_DNA"/>
</dbReference>
<dbReference type="GO" id="GO:0005634">
    <property type="term" value="C:nucleus"/>
    <property type="evidence" value="ECO:0007669"/>
    <property type="project" value="UniProtKB-SubCell"/>
</dbReference>
<dbReference type="InterPro" id="IPR056513">
    <property type="entry name" value="INO80F"/>
</dbReference>
<evidence type="ECO:0000259" key="6">
    <source>
        <dbReference type="PROSITE" id="PS50118"/>
    </source>
</evidence>
<keyword evidence="9" id="KW-1185">Reference proteome</keyword>
<reference evidence="8" key="3">
    <citation type="submission" date="2020-01" db="EMBL/GenBank/DDBJ databases">
        <authorList>
            <person name="Perkins V."/>
            <person name="Lessard M.-H."/>
            <person name="Dugat-Bony E."/>
            <person name="Frenette M."/>
            <person name="Labrie S."/>
        </authorList>
    </citation>
    <scope>NUCLEOTIDE SEQUENCE</scope>
    <source>
        <strain evidence="8">LMA-70</strain>
    </source>
</reference>
<comment type="subcellular location">
    <subcellularLocation>
        <location evidence="1">Nucleus</location>
    </subcellularLocation>
</comment>
<evidence type="ECO:0000256" key="1">
    <source>
        <dbReference type="ARBA" id="ARBA00004123"/>
    </source>
</evidence>
<dbReference type="PANTHER" id="PTHR48112:SF22">
    <property type="entry name" value="MITOCHONDRIAL TRANSCRIPTION FACTOR A, ISOFORM B"/>
    <property type="match status" value="1"/>
</dbReference>
<dbReference type="OrthoDB" id="10070927at2759"/>
<organism evidence="7 9">
    <name type="scientific">Geotrichum candidum</name>
    <name type="common">Oospora lactis</name>
    <name type="synonym">Dipodascus geotrichum</name>
    <dbReference type="NCBI Taxonomy" id="1173061"/>
    <lineage>
        <taxon>Eukaryota</taxon>
        <taxon>Fungi</taxon>
        <taxon>Dikarya</taxon>
        <taxon>Ascomycota</taxon>
        <taxon>Saccharomycotina</taxon>
        <taxon>Dipodascomycetes</taxon>
        <taxon>Dipodascales</taxon>
        <taxon>Dipodascaceae</taxon>
        <taxon>Geotrichum</taxon>
    </lineage>
</organism>
<dbReference type="PROSITE" id="PS50118">
    <property type="entry name" value="HMG_BOX_2"/>
    <property type="match status" value="1"/>
</dbReference>
<dbReference type="Pfam" id="PF00505">
    <property type="entry name" value="HMG_box"/>
    <property type="match status" value="1"/>
</dbReference>
<accession>A0A0J9XKN2</accession>
<protein>
    <recommendedName>
        <fullName evidence="6">HMG box domain-containing protein</fullName>
    </recommendedName>
</protein>
<feature type="compositionally biased region" description="Polar residues" evidence="5">
    <location>
        <begin position="112"/>
        <end position="122"/>
    </location>
</feature>
<evidence type="ECO:0000256" key="5">
    <source>
        <dbReference type="SAM" id="MobiDB-lite"/>
    </source>
</evidence>
<proteinExistence type="predicted"/>
<dbReference type="Proteomes" id="UP000242525">
    <property type="component" value="Unassembled WGS sequence"/>
</dbReference>
<feature type="compositionally biased region" description="Acidic residues" evidence="5">
    <location>
        <begin position="79"/>
        <end position="104"/>
    </location>
</feature>
<sequence>MKINATRKTVTEESVESRYFQKCLDLKRKVLDIEQHNELLALSINRNKRDLKRLRVEKVVLLEKLNGVNRLLDYVDAEAESEESADEIDETLNEPIESEDESVSEDDKKTGNSHTAKKTSSIGEEATPAVKKKPPPRDPKLPKRPQNAYILFCEREKESVKRELELSNKNGQFDLTKAMAEKWHELPSEAKKEFYEMYESDRERYVREMVAYDQPNPTPSVEKEMLRAKKMMKEIESERSEGKRPRVKSGSALAKLIEAISGPEAAAEAIGRSKHT</sequence>
<reference evidence="7 9" key="1">
    <citation type="submission" date="2014-03" db="EMBL/GenBank/DDBJ databases">
        <authorList>
            <person name="Casaregola S."/>
        </authorList>
    </citation>
    <scope>NUCLEOTIDE SEQUENCE [LARGE SCALE GENOMIC DNA]</scope>
    <source>
        <strain evidence="7 9">CLIB 918</strain>
    </source>
</reference>
<feature type="domain" description="HMG box" evidence="6">
    <location>
        <begin position="142"/>
        <end position="213"/>
    </location>
</feature>